<sequence length="754" mass="85396">MGPSEHMQEYSADQGFPASEKDTNDDSNNNSIDSTLVNDNEKKLDLEQSSLKPADDDDDDENSPIPEVAAIVSNKDDPTLPVMTFRYYVMAILFSLILSFFNQFFWFRSHPMTISTLVIQLLSYPFGRFLAAVLPHGRLNPGPFSIKEHVLVALTANCAGGTAYAVDITVIQKVFYHEDFGFLANFLLILCTQMLGYGMAGVLRRYLVYPAAMIWPANLVQVALFNTLHKEEDLSPGQWSRFKFFLVATAGMFFYAWIPGFLFPVLSSIAWICWIRPSNLVLSQLTGAGGLGIGAISLDWNNIVSFLGSPLIIPWWAQVNIGLGFFLIAWVLVPIAYYTNLWDAKRFPILTPALFRVDGSPYNTTLIMTHNVLDETKYEAYGPLRISTFFALTYGIGFAGLASMVSHTWLHHRRKLIAQWRQSRHHSEDIHHKLMQAYPEVPDWWYLTLFLIMTGIAVATCEIWDYKLPWWGVLLAVAISAFFALPVGLIQAITNQQPGLNIITEYVIGYILPGRPIANVTFKTLGYISMAQAMTFTSDLKLGHYMKIPPRAMFWAQLLGTVIAGLTNLLTANWLLRSQPGICTKASKEFRCPSANTFFSASVIWGVIAPNRMFGPTSIYNAINYFFLIGFILPFPFHFLKKRFPTATWLDFVHIPVLLAATGMMPPAQAYHYTNWLALGFLFQYVARRYHPDWHLRFTYILSAAFDSGTAFMVLLSFFVFTLREKEMKQWWGTRTDLCPLEGEPFYPVGSHTD</sequence>
<organism evidence="11 12">
    <name type="scientific">Linnemannia exigua</name>
    <dbReference type="NCBI Taxonomy" id="604196"/>
    <lineage>
        <taxon>Eukaryota</taxon>
        <taxon>Fungi</taxon>
        <taxon>Fungi incertae sedis</taxon>
        <taxon>Mucoromycota</taxon>
        <taxon>Mortierellomycotina</taxon>
        <taxon>Mortierellomycetes</taxon>
        <taxon>Mortierellales</taxon>
        <taxon>Mortierellaceae</taxon>
        <taxon>Linnemannia</taxon>
    </lineage>
</organism>
<evidence type="ECO:0000256" key="5">
    <source>
        <dbReference type="ARBA" id="ARBA00022856"/>
    </source>
</evidence>
<evidence type="ECO:0000256" key="8">
    <source>
        <dbReference type="ARBA" id="ARBA00023136"/>
    </source>
</evidence>
<evidence type="ECO:0000256" key="3">
    <source>
        <dbReference type="ARBA" id="ARBA00022448"/>
    </source>
</evidence>
<dbReference type="Proteomes" id="UP001194580">
    <property type="component" value="Unassembled WGS sequence"/>
</dbReference>
<dbReference type="InterPro" id="IPR004648">
    <property type="entry name" value="Oligpept_transpt"/>
</dbReference>
<evidence type="ECO:0008006" key="13">
    <source>
        <dbReference type="Google" id="ProtNLM"/>
    </source>
</evidence>
<feature type="transmembrane region" description="Helical" evidence="10">
    <location>
        <begin position="389"/>
        <end position="410"/>
    </location>
</feature>
<evidence type="ECO:0000256" key="9">
    <source>
        <dbReference type="SAM" id="MobiDB-lite"/>
    </source>
</evidence>
<proteinExistence type="inferred from homology"/>
<feature type="transmembrane region" description="Helical" evidence="10">
    <location>
        <begin position="280"/>
        <end position="300"/>
    </location>
</feature>
<feature type="transmembrane region" description="Helical" evidence="10">
    <location>
        <begin position="471"/>
        <end position="493"/>
    </location>
</feature>
<feature type="transmembrane region" description="Helical" evidence="10">
    <location>
        <begin position="244"/>
        <end position="273"/>
    </location>
</feature>
<dbReference type="Pfam" id="PF03169">
    <property type="entry name" value="OPT"/>
    <property type="match status" value="1"/>
</dbReference>
<feature type="transmembrane region" description="Helical" evidence="10">
    <location>
        <begin position="85"/>
        <end position="107"/>
    </location>
</feature>
<accession>A0AAD4D456</accession>
<evidence type="ECO:0000313" key="11">
    <source>
        <dbReference type="EMBL" id="KAG0258659.1"/>
    </source>
</evidence>
<dbReference type="NCBIfam" id="TIGR00728">
    <property type="entry name" value="OPT_sfam"/>
    <property type="match status" value="1"/>
</dbReference>
<comment type="subcellular location">
    <subcellularLocation>
        <location evidence="1">Membrane</location>
        <topology evidence="1">Multi-pass membrane protein</topology>
    </subcellularLocation>
</comment>
<feature type="region of interest" description="Disordered" evidence="9">
    <location>
        <begin position="1"/>
        <end position="70"/>
    </location>
</feature>
<feature type="transmembrane region" description="Helical" evidence="10">
    <location>
        <begin position="597"/>
        <end position="613"/>
    </location>
</feature>
<evidence type="ECO:0000256" key="2">
    <source>
        <dbReference type="ARBA" id="ARBA00008807"/>
    </source>
</evidence>
<comment type="caution">
    <text evidence="11">The sequence shown here is derived from an EMBL/GenBank/DDBJ whole genome shotgun (WGS) entry which is preliminary data.</text>
</comment>
<feature type="transmembrane region" description="Helical" evidence="10">
    <location>
        <begin position="647"/>
        <end position="664"/>
    </location>
</feature>
<dbReference type="GO" id="GO:0015031">
    <property type="term" value="P:protein transport"/>
    <property type="evidence" value="ECO:0007669"/>
    <property type="project" value="UniProtKB-KW"/>
</dbReference>
<keyword evidence="7 10" id="KW-1133">Transmembrane helix</keyword>
<protein>
    <recommendedName>
        <fullName evidence="13">OPT family small oligopeptide transporter</fullName>
    </recommendedName>
</protein>
<dbReference type="AlphaFoldDB" id="A0AAD4D456"/>
<evidence type="ECO:0000256" key="1">
    <source>
        <dbReference type="ARBA" id="ARBA00004141"/>
    </source>
</evidence>
<evidence type="ECO:0000256" key="4">
    <source>
        <dbReference type="ARBA" id="ARBA00022692"/>
    </source>
</evidence>
<feature type="transmembrane region" description="Helical" evidence="10">
    <location>
        <begin position="444"/>
        <end position="464"/>
    </location>
</feature>
<feature type="transmembrane region" description="Helical" evidence="10">
    <location>
        <begin position="206"/>
        <end position="224"/>
    </location>
</feature>
<feature type="transmembrane region" description="Helical" evidence="10">
    <location>
        <begin position="619"/>
        <end position="640"/>
    </location>
</feature>
<comment type="similarity">
    <text evidence="2">Belongs to the oligopeptide OPT transporter family.</text>
</comment>
<evidence type="ECO:0000313" key="12">
    <source>
        <dbReference type="Proteomes" id="UP001194580"/>
    </source>
</evidence>
<feature type="transmembrane region" description="Helical" evidence="10">
    <location>
        <begin position="312"/>
        <end position="338"/>
    </location>
</feature>
<evidence type="ECO:0000256" key="10">
    <source>
        <dbReference type="SAM" id="Phobius"/>
    </source>
</evidence>
<dbReference type="InterPro" id="IPR004813">
    <property type="entry name" value="OPT"/>
</dbReference>
<dbReference type="GO" id="GO:0035673">
    <property type="term" value="F:oligopeptide transmembrane transporter activity"/>
    <property type="evidence" value="ECO:0007669"/>
    <property type="project" value="InterPro"/>
</dbReference>
<keyword evidence="12" id="KW-1185">Reference proteome</keyword>
<keyword evidence="6" id="KW-0653">Protein transport</keyword>
<keyword evidence="4 10" id="KW-0812">Transmembrane</keyword>
<feature type="transmembrane region" description="Helical" evidence="10">
    <location>
        <begin position="699"/>
        <end position="721"/>
    </location>
</feature>
<dbReference type="EMBL" id="JAAAIL010002277">
    <property type="protein sequence ID" value="KAG0258659.1"/>
    <property type="molecule type" value="Genomic_DNA"/>
</dbReference>
<reference evidence="11" key="1">
    <citation type="journal article" date="2020" name="Fungal Divers.">
        <title>Resolving the Mortierellaceae phylogeny through synthesis of multi-gene phylogenetics and phylogenomics.</title>
        <authorList>
            <person name="Vandepol N."/>
            <person name="Liber J."/>
            <person name="Desiro A."/>
            <person name="Na H."/>
            <person name="Kennedy M."/>
            <person name="Barry K."/>
            <person name="Grigoriev I.V."/>
            <person name="Miller A.N."/>
            <person name="O'Donnell K."/>
            <person name="Stajich J.E."/>
            <person name="Bonito G."/>
        </authorList>
    </citation>
    <scope>NUCLEOTIDE SEQUENCE</scope>
    <source>
        <strain evidence="11">NRRL 28262</strain>
    </source>
</reference>
<evidence type="ECO:0000256" key="6">
    <source>
        <dbReference type="ARBA" id="ARBA00022927"/>
    </source>
</evidence>
<keyword evidence="5" id="KW-0571">Peptide transport</keyword>
<gene>
    <name evidence="11" type="ORF">BGZ95_004904</name>
</gene>
<dbReference type="GO" id="GO:0016020">
    <property type="term" value="C:membrane"/>
    <property type="evidence" value="ECO:0007669"/>
    <property type="project" value="UniProtKB-SubCell"/>
</dbReference>
<dbReference type="NCBIfam" id="TIGR00727">
    <property type="entry name" value="ISP4_OPT"/>
    <property type="match status" value="1"/>
</dbReference>
<keyword evidence="8 10" id="KW-0472">Membrane</keyword>
<feature type="transmembrane region" description="Helical" evidence="10">
    <location>
        <begin position="554"/>
        <end position="576"/>
    </location>
</feature>
<keyword evidence="3" id="KW-0813">Transport</keyword>
<dbReference type="PANTHER" id="PTHR22601">
    <property type="entry name" value="ISP4 LIKE PROTEIN"/>
    <property type="match status" value="1"/>
</dbReference>
<feature type="transmembrane region" description="Helical" evidence="10">
    <location>
        <begin position="180"/>
        <end position="199"/>
    </location>
</feature>
<evidence type="ECO:0000256" key="7">
    <source>
        <dbReference type="ARBA" id="ARBA00022989"/>
    </source>
</evidence>
<name>A0AAD4D456_9FUNG</name>